<evidence type="ECO:0000256" key="1">
    <source>
        <dbReference type="ARBA" id="ARBA00022729"/>
    </source>
</evidence>
<comment type="caution">
    <text evidence="4">The sequence shown here is derived from an EMBL/GenBank/DDBJ whole genome shotgun (WGS) entry which is preliminary data.</text>
</comment>
<feature type="domain" description="Solute-binding protein family 3/N-terminal" evidence="3">
    <location>
        <begin position="44"/>
        <end position="280"/>
    </location>
</feature>
<dbReference type="AlphaFoldDB" id="A0A9D1DWW2"/>
<dbReference type="EMBL" id="DVHA01000112">
    <property type="protein sequence ID" value="HIR60614.1"/>
    <property type="molecule type" value="Genomic_DNA"/>
</dbReference>
<gene>
    <name evidence="4" type="ORF">IAB37_03465</name>
</gene>
<keyword evidence="1 2" id="KW-0732">Signal</keyword>
<protein>
    <submittedName>
        <fullName evidence="4">Transporter substrate-binding domain-containing protein</fullName>
    </submittedName>
</protein>
<sequence>MTKTFSRIASLALAALLSASLAGCSAASADTEGGRLAEIKERGVLQVATEPYFAPNEFIDPTKEGDERYVGSDIELAQAIADEIGVELEIVPLEFSAVLASVTSGKYDLAISALAWTPERGERMEMSIGYHFDEESLYTVLVREEDAANYTSIEDLKGKKVVCQSGSLQEQLIKDAMDVSELDELLYVSATTDGYLMVSEGKADACVCASANGELYAEANGGLTILPDAINFPVADEYAGTRVGAPKGETELIEVVNSVIEELNESGQYNEWYDEYAEYAGTLGLD</sequence>
<accession>A0A9D1DWW2</accession>
<organism evidence="4 5">
    <name type="scientific">Candidatus Faecivivens stercoravium</name>
    <dbReference type="NCBI Taxonomy" id="2840803"/>
    <lineage>
        <taxon>Bacteria</taxon>
        <taxon>Bacillati</taxon>
        <taxon>Bacillota</taxon>
        <taxon>Clostridia</taxon>
        <taxon>Eubacteriales</taxon>
        <taxon>Oscillospiraceae</taxon>
        <taxon>Oscillospiraceae incertae sedis</taxon>
        <taxon>Candidatus Faecivivens</taxon>
    </lineage>
</organism>
<dbReference type="PANTHER" id="PTHR35936">
    <property type="entry name" value="MEMBRANE-BOUND LYTIC MUREIN TRANSGLYCOSYLASE F"/>
    <property type="match status" value="1"/>
</dbReference>
<dbReference type="SMART" id="SM00062">
    <property type="entry name" value="PBPb"/>
    <property type="match status" value="1"/>
</dbReference>
<dbReference type="Pfam" id="PF00497">
    <property type="entry name" value="SBP_bac_3"/>
    <property type="match status" value="1"/>
</dbReference>
<dbReference type="InterPro" id="IPR001638">
    <property type="entry name" value="Solute-binding_3/MltF_N"/>
</dbReference>
<name>A0A9D1DWW2_9FIRM</name>
<reference evidence="4" key="1">
    <citation type="submission" date="2020-10" db="EMBL/GenBank/DDBJ databases">
        <authorList>
            <person name="Gilroy R."/>
        </authorList>
    </citation>
    <scope>NUCLEOTIDE SEQUENCE</scope>
    <source>
        <strain evidence="4">CHK189-12415</strain>
    </source>
</reference>
<dbReference type="PROSITE" id="PS51257">
    <property type="entry name" value="PROKAR_LIPOPROTEIN"/>
    <property type="match status" value="1"/>
</dbReference>
<evidence type="ECO:0000313" key="5">
    <source>
        <dbReference type="Proteomes" id="UP000824241"/>
    </source>
</evidence>
<dbReference type="Gene3D" id="3.40.190.10">
    <property type="entry name" value="Periplasmic binding protein-like II"/>
    <property type="match status" value="2"/>
</dbReference>
<dbReference type="SUPFAM" id="SSF53850">
    <property type="entry name" value="Periplasmic binding protein-like II"/>
    <property type="match status" value="1"/>
</dbReference>
<proteinExistence type="predicted"/>
<feature type="chain" id="PRO_5038613132" evidence="2">
    <location>
        <begin position="30"/>
        <end position="286"/>
    </location>
</feature>
<evidence type="ECO:0000256" key="2">
    <source>
        <dbReference type="SAM" id="SignalP"/>
    </source>
</evidence>
<dbReference type="PANTHER" id="PTHR35936:SF17">
    <property type="entry name" value="ARGININE-BINDING EXTRACELLULAR PROTEIN ARTP"/>
    <property type="match status" value="1"/>
</dbReference>
<evidence type="ECO:0000259" key="3">
    <source>
        <dbReference type="SMART" id="SM00062"/>
    </source>
</evidence>
<dbReference type="Proteomes" id="UP000824241">
    <property type="component" value="Unassembled WGS sequence"/>
</dbReference>
<reference evidence="4" key="2">
    <citation type="journal article" date="2021" name="PeerJ">
        <title>Extensive microbial diversity within the chicken gut microbiome revealed by metagenomics and culture.</title>
        <authorList>
            <person name="Gilroy R."/>
            <person name="Ravi A."/>
            <person name="Getino M."/>
            <person name="Pursley I."/>
            <person name="Horton D.L."/>
            <person name="Alikhan N.F."/>
            <person name="Baker D."/>
            <person name="Gharbi K."/>
            <person name="Hall N."/>
            <person name="Watson M."/>
            <person name="Adriaenssens E.M."/>
            <person name="Foster-Nyarko E."/>
            <person name="Jarju S."/>
            <person name="Secka A."/>
            <person name="Antonio M."/>
            <person name="Oren A."/>
            <person name="Chaudhuri R.R."/>
            <person name="La Ragione R."/>
            <person name="Hildebrand F."/>
            <person name="Pallen M.J."/>
        </authorList>
    </citation>
    <scope>NUCLEOTIDE SEQUENCE</scope>
    <source>
        <strain evidence="4">CHK189-12415</strain>
    </source>
</reference>
<feature type="signal peptide" evidence="2">
    <location>
        <begin position="1"/>
        <end position="29"/>
    </location>
</feature>
<evidence type="ECO:0000313" key="4">
    <source>
        <dbReference type="EMBL" id="HIR60614.1"/>
    </source>
</evidence>